<name>A0ABS1VGY1_9ACTN</name>
<dbReference type="Proteomes" id="UP000598996">
    <property type="component" value="Unassembled WGS sequence"/>
</dbReference>
<dbReference type="Pfam" id="PF13692">
    <property type="entry name" value="Glyco_trans_1_4"/>
    <property type="match status" value="1"/>
</dbReference>
<comment type="caution">
    <text evidence="2">The sequence shown here is derived from an EMBL/GenBank/DDBJ whole genome shotgun (WGS) entry which is preliminary data.</text>
</comment>
<proteinExistence type="predicted"/>
<protein>
    <submittedName>
        <fullName evidence="2">Glycosyltransferase</fullName>
    </submittedName>
</protein>
<evidence type="ECO:0000313" key="2">
    <source>
        <dbReference type="EMBL" id="MBL7253967.1"/>
    </source>
</evidence>
<feature type="region of interest" description="Disordered" evidence="1">
    <location>
        <begin position="1"/>
        <end position="83"/>
    </location>
</feature>
<dbReference type="EMBL" id="JAENHO010000002">
    <property type="protein sequence ID" value="MBL7253967.1"/>
    <property type="molecule type" value="Genomic_DNA"/>
</dbReference>
<feature type="compositionally biased region" description="Pro residues" evidence="1">
    <location>
        <begin position="42"/>
        <end position="60"/>
    </location>
</feature>
<dbReference type="Gene3D" id="3.40.50.2000">
    <property type="entry name" value="Glycogen Phosphorylase B"/>
    <property type="match status" value="1"/>
</dbReference>
<accession>A0ABS1VGY1</accession>
<gene>
    <name evidence="2" type="ORF">JKJ07_06555</name>
</gene>
<evidence type="ECO:0000313" key="3">
    <source>
        <dbReference type="Proteomes" id="UP000598996"/>
    </source>
</evidence>
<keyword evidence="3" id="KW-1185">Reference proteome</keyword>
<dbReference type="PANTHER" id="PTHR12526:SF634">
    <property type="entry name" value="BLL3361 PROTEIN"/>
    <property type="match status" value="1"/>
</dbReference>
<organism evidence="2 3">
    <name type="scientific">Paractinoplanes lichenicola</name>
    <dbReference type="NCBI Taxonomy" id="2802976"/>
    <lineage>
        <taxon>Bacteria</taxon>
        <taxon>Bacillati</taxon>
        <taxon>Actinomycetota</taxon>
        <taxon>Actinomycetes</taxon>
        <taxon>Micromonosporales</taxon>
        <taxon>Micromonosporaceae</taxon>
        <taxon>Paractinoplanes</taxon>
    </lineage>
</organism>
<sequence>MPDEIALHGPFDHHDSSAVPPARRAADPTPTPTPQPTAAAPAPTPSSAPAFPSAPAPTPSSAPAFSTAPTPTPSSVSAPAAPSPHDQVRLLFFGTIRPYKGLEDLVEVFGRLPSHYTLTVVGETWEGWTLPAAMIADSPAADRITFVNRYVADSEVDGFFAAADVVVLPYRRSSASGPLHIAMSHGLPVVVTSVGGLVEAASEYSGTTFVAAGSPSALGSAIVSASANAGRRHPDPSSWEKSVAAFTRLFARMGVPVAVAPDLSASAQDAEITASSNQTVPVFSPDLR</sequence>
<feature type="compositionally biased region" description="Low complexity" evidence="1">
    <location>
        <begin position="61"/>
        <end position="83"/>
    </location>
</feature>
<reference evidence="2 3" key="1">
    <citation type="submission" date="2021-01" db="EMBL/GenBank/DDBJ databases">
        <title>Actinoplanes sp. nov. LDG1-01 isolated from lichen.</title>
        <authorList>
            <person name="Saeng-In P."/>
            <person name="Phongsopitanun W."/>
            <person name="Kanchanasin P."/>
            <person name="Yuki M."/>
            <person name="Kudo T."/>
            <person name="Ohkuma M."/>
            <person name="Tanasupawat S."/>
        </authorList>
    </citation>
    <scope>NUCLEOTIDE SEQUENCE [LARGE SCALE GENOMIC DNA]</scope>
    <source>
        <strain evidence="2 3">LDG1-01</strain>
    </source>
</reference>
<evidence type="ECO:0000256" key="1">
    <source>
        <dbReference type="SAM" id="MobiDB-lite"/>
    </source>
</evidence>
<dbReference type="PANTHER" id="PTHR12526">
    <property type="entry name" value="GLYCOSYLTRANSFERASE"/>
    <property type="match status" value="1"/>
</dbReference>
<dbReference type="SUPFAM" id="SSF53756">
    <property type="entry name" value="UDP-Glycosyltransferase/glycogen phosphorylase"/>
    <property type="match status" value="1"/>
</dbReference>